<proteinExistence type="predicted"/>
<sequence>MCDFFADSSMNLAYSPNLPARSTRGASKQRRDQINIEIQKLRDLLPLSGSIKDRLFQLQVMSLACIFIRKQQYFPYVAQTCEKPIFPMFHRHLPLPKQFDGCKALRGFLLMATRAGKLLYISENASEYLGYSVEEIMCQGDSIYDLVDSRDHAAVQAEFCSGPPSATSGTFPDDRVFICRMNLSRTAKRHIQYYKFILVEGRYLHPIEYYQALNAVPNLNSTAPIQPIFAAFCRPLINPENAETLATGNTAIFRSVHSMDFKFAQLDDIGSYYLGFTPTDVEGVSLYKMLHPMSVDVAASKHRILCQQKEGSAIALLRLQTRSGSFVWLHSVFIVKTTVITPPPPTAEAPATVKVEPTRRFRHHIHATYQVLTDLEAATLQTNDWIYAIKQHHFTRELSKDEYGEAASPESSESEYSSSMNDYVENAIPNGETGQTAAAICVEIPTKVTPEASFSSLQHSATTLPTDTEHSSPSDSSSSLSRTYGIDVFDGSVPHLSTTNMNYYAPVGVTEMPLPELGDDLDEFFRHVEFSPPIEQKVVPSEVMPAQTVHPARGIKREWWEAGLQDNSAIDYGHPHSVNAQPTVHTTPTMHHTYRQQRHHSIQFGGCEPSTFQMQHQQPHFNTSGHASEVSSGYMVHDLPGHHRQKRLGSWAGMNFT</sequence>
<dbReference type="CDD" id="cd19697">
    <property type="entry name" value="bHLH-PAS_NPAS4_PASD10"/>
    <property type="match status" value="1"/>
</dbReference>
<accession>A0A7E4VJM6</accession>
<keyword evidence="9" id="KW-1185">Reference proteome</keyword>
<dbReference type="AlphaFoldDB" id="A0A7E4VJM6"/>
<evidence type="ECO:0000256" key="6">
    <source>
        <dbReference type="SAM" id="MobiDB-lite"/>
    </source>
</evidence>
<keyword evidence="5" id="KW-0539">Nucleus</keyword>
<feature type="region of interest" description="Disordered" evidence="6">
    <location>
        <begin position="400"/>
        <end position="419"/>
    </location>
</feature>
<dbReference type="Pfam" id="PF14598">
    <property type="entry name" value="PAS_11"/>
    <property type="match status" value="1"/>
</dbReference>
<dbReference type="GO" id="GO:0000981">
    <property type="term" value="F:DNA-binding transcription factor activity, RNA polymerase II-specific"/>
    <property type="evidence" value="ECO:0007669"/>
    <property type="project" value="TreeGrafter"/>
</dbReference>
<evidence type="ECO:0000259" key="8">
    <source>
        <dbReference type="PROSITE" id="PS50888"/>
    </source>
</evidence>
<dbReference type="Pfam" id="PF23183">
    <property type="entry name" value="bHLH_NPAS4"/>
    <property type="match status" value="1"/>
</dbReference>
<dbReference type="InterPro" id="IPR011598">
    <property type="entry name" value="bHLH_dom"/>
</dbReference>
<dbReference type="Gene3D" id="3.30.450.20">
    <property type="entry name" value="PAS domain"/>
    <property type="match status" value="2"/>
</dbReference>
<organism evidence="9 10">
    <name type="scientific">Panagrellus redivivus</name>
    <name type="common">Microworm</name>
    <dbReference type="NCBI Taxonomy" id="6233"/>
    <lineage>
        <taxon>Eukaryota</taxon>
        <taxon>Metazoa</taxon>
        <taxon>Ecdysozoa</taxon>
        <taxon>Nematoda</taxon>
        <taxon>Chromadorea</taxon>
        <taxon>Rhabditida</taxon>
        <taxon>Tylenchina</taxon>
        <taxon>Panagrolaimomorpha</taxon>
        <taxon>Panagrolaimoidea</taxon>
        <taxon>Panagrolaimidae</taxon>
        <taxon>Panagrellus</taxon>
    </lineage>
</organism>
<evidence type="ECO:0000256" key="1">
    <source>
        <dbReference type="ARBA" id="ARBA00004123"/>
    </source>
</evidence>
<feature type="domain" description="BHLH" evidence="8">
    <location>
        <begin position="18"/>
        <end position="71"/>
    </location>
</feature>
<evidence type="ECO:0000256" key="3">
    <source>
        <dbReference type="ARBA" id="ARBA00023125"/>
    </source>
</evidence>
<dbReference type="Proteomes" id="UP000492821">
    <property type="component" value="Unassembled WGS sequence"/>
</dbReference>
<dbReference type="PROSITE" id="PS50112">
    <property type="entry name" value="PAS"/>
    <property type="match status" value="1"/>
</dbReference>
<evidence type="ECO:0000256" key="2">
    <source>
        <dbReference type="ARBA" id="ARBA00023015"/>
    </source>
</evidence>
<dbReference type="SMART" id="SM00091">
    <property type="entry name" value="PAS"/>
    <property type="match status" value="2"/>
</dbReference>
<evidence type="ECO:0000256" key="5">
    <source>
        <dbReference type="ARBA" id="ARBA00023242"/>
    </source>
</evidence>
<feature type="domain" description="PAS" evidence="7">
    <location>
        <begin position="109"/>
        <end position="156"/>
    </location>
</feature>
<dbReference type="InterPro" id="IPR056192">
    <property type="entry name" value="bHLH_NPAS4"/>
</dbReference>
<evidence type="ECO:0000256" key="4">
    <source>
        <dbReference type="ARBA" id="ARBA00023163"/>
    </source>
</evidence>
<dbReference type="GO" id="GO:0010557">
    <property type="term" value="P:positive regulation of macromolecule biosynthetic process"/>
    <property type="evidence" value="ECO:0007669"/>
    <property type="project" value="UniProtKB-ARBA"/>
</dbReference>
<keyword evidence="3" id="KW-0238">DNA-binding</keyword>
<dbReference type="PANTHER" id="PTHR23043:SF39">
    <property type="entry name" value="DYSFUSION, ISOFORM D"/>
    <property type="match status" value="1"/>
</dbReference>
<feature type="compositionally biased region" description="Polar residues" evidence="6">
    <location>
        <begin position="453"/>
        <end position="466"/>
    </location>
</feature>
<dbReference type="PROSITE" id="PS50888">
    <property type="entry name" value="BHLH"/>
    <property type="match status" value="1"/>
</dbReference>
<dbReference type="GO" id="GO:0046983">
    <property type="term" value="F:protein dimerization activity"/>
    <property type="evidence" value="ECO:0007669"/>
    <property type="project" value="InterPro"/>
</dbReference>
<dbReference type="SUPFAM" id="SSF55785">
    <property type="entry name" value="PYP-like sensor domain (PAS domain)"/>
    <property type="match status" value="2"/>
</dbReference>
<evidence type="ECO:0000313" key="9">
    <source>
        <dbReference type="Proteomes" id="UP000492821"/>
    </source>
</evidence>
<feature type="region of interest" description="Disordered" evidence="6">
    <location>
        <begin position="453"/>
        <end position="481"/>
    </location>
</feature>
<dbReference type="InterPro" id="IPR035965">
    <property type="entry name" value="PAS-like_dom_sf"/>
</dbReference>
<evidence type="ECO:0000313" key="10">
    <source>
        <dbReference type="WBParaSite" id="Pan_g21327.t1"/>
    </source>
</evidence>
<keyword evidence="2" id="KW-0805">Transcription regulation</keyword>
<dbReference type="CDD" id="cd00130">
    <property type="entry name" value="PAS"/>
    <property type="match status" value="2"/>
</dbReference>
<dbReference type="WBParaSite" id="Pan_g21327.t1">
    <property type="protein sequence ID" value="Pan_g21327.t1"/>
    <property type="gene ID" value="Pan_g21327"/>
</dbReference>
<reference evidence="10" key="2">
    <citation type="submission" date="2020-10" db="UniProtKB">
        <authorList>
            <consortium name="WormBaseParasite"/>
        </authorList>
    </citation>
    <scope>IDENTIFICATION</scope>
</reference>
<protein>
    <submittedName>
        <fullName evidence="10">Neuronal PAS domain-containing protein 4</fullName>
    </submittedName>
</protein>
<dbReference type="GO" id="GO:0005634">
    <property type="term" value="C:nucleus"/>
    <property type="evidence" value="ECO:0007669"/>
    <property type="project" value="UniProtKB-SubCell"/>
</dbReference>
<comment type="subcellular location">
    <subcellularLocation>
        <location evidence="1">Nucleus</location>
    </subcellularLocation>
</comment>
<name>A0A7E4VJM6_PANRE</name>
<dbReference type="InterPro" id="IPR000014">
    <property type="entry name" value="PAS"/>
</dbReference>
<keyword evidence="4" id="KW-0804">Transcription</keyword>
<dbReference type="PANTHER" id="PTHR23043">
    <property type="entry name" value="HYPOXIA-INDUCIBLE FACTOR 1 ALPHA"/>
    <property type="match status" value="1"/>
</dbReference>
<evidence type="ECO:0000259" key="7">
    <source>
        <dbReference type="PROSITE" id="PS50112"/>
    </source>
</evidence>
<dbReference type="GO" id="GO:0000977">
    <property type="term" value="F:RNA polymerase II transcription regulatory region sequence-specific DNA binding"/>
    <property type="evidence" value="ECO:0007669"/>
    <property type="project" value="TreeGrafter"/>
</dbReference>
<feature type="compositionally biased region" description="Low complexity" evidence="6">
    <location>
        <begin position="405"/>
        <end position="419"/>
    </location>
</feature>
<reference evidence="9" key="1">
    <citation type="journal article" date="2013" name="Genetics">
        <title>The draft genome and transcriptome of Panagrellus redivivus are shaped by the harsh demands of a free-living lifestyle.</title>
        <authorList>
            <person name="Srinivasan J."/>
            <person name="Dillman A.R."/>
            <person name="Macchietto M.G."/>
            <person name="Heikkinen L."/>
            <person name="Lakso M."/>
            <person name="Fracchia K.M."/>
            <person name="Antoshechkin I."/>
            <person name="Mortazavi A."/>
            <person name="Wong G."/>
            <person name="Sternberg P.W."/>
        </authorList>
    </citation>
    <scope>NUCLEOTIDE SEQUENCE [LARGE SCALE GENOMIC DNA]</scope>
    <source>
        <strain evidence="9">MT8872</strain>
    </source>
</reference>